<keyword evidence="2" id="KW-0812">Transmembrane</keyword>
<feature type="region of interest" description="Disordered" evidence="1">
    <location>
        <begin position="170"/>
        <end position="199"/>
    </location>
</feature>
<feature type="transmembrane region" description="Helical" evidence="2">
    <location>
        <begin position="142"/>
        <end position="163"/>
    </location>
</feature>
<organism evidence="4 5">
    <name type="scientific">Streptomyces alboflavus</name>
    <dbReference type="NCBI Taxonomy" id="67267"/>
    <lineage>
        <taxon>Bacteria</taxon>
        <taxon>Bacillati</taxon>
        <taxon>Actinomycetota</taxon>
        <taxon>Actinomycetes</taxon>
        <taxon>Kitasatosporales</taxon>
        <taxon>Streptomycetaceae</taxon>
        <taxon>Streptomyces</taxon>
    </lineage>
</organism>
<keyword evidence="3" id="KW-0732">Signal</keyword>
<proteinExistence type="predicted"/>
<dbReference type="OrthoDB" id="4336157at2"/>
<dbReference type="eggNOG" id="ENOG5031Z0V">
    <property type="taxonomic scope" value="Bacteria"/>
</dbReference>
<evidence type="ECO:0000256" key="2">
    <source>
        <dbReference type="SAM" id="Phobius"/>
    </source>
</evidence>
<dbReference type="EMBL" id="CP021748">
    <property type="protein sequence ID" value="ARX82579.1"/>
    <property type="molecule type" value="Genomic_DNA"/>
</dbReference>
<dbReference type="Proteomes" id="UP000195880">
    <property type="component" value="Chromosome"/>
</dbReference>
<accession>A0A1Z1W878</accession>
<reference evidence="4 5" key="1">
    <citation type="submission" date="2017-05" db="EMBL/GenBank/DDBJ databases">
        <title>Streptomyces alboflavus Genome sequencing and assembly.</title>
        <authorList>
            <person name="Wang Y."/>
            <person name="Du B."/>
            <person name="Ding Y."/>
            <person name="Liu H."/>
            <person name="Hou Q."/>
            <person name="Liu K."/>
            <person name="Wang C."/>
            <person name="Yao L."/>
        </authorList>
    </citation>
    <scope>NUCLEOTIDE SEQUENCE [LARGE SCALE GENOMIC DNA]</scope>
    <source>
        <strain evidence="4 5">MDJK44</strain>
    </source>
</reference>
<feature type="chain" id="PRO_5012848372" description="Integral membrane protein" evidence="3">
    <location>
        <begin position="20"/>
        <end position="199"/>
    </location>
</feature>
<feature type="transmembrane region" description="Helical" evidence="2">
    <location>
        <begin position="105"/>
        <end position="130"/>
    </location>
</feature>
<keyword evidence="5" id="KW-1185">Reference proteome</keyword>
<dbReference type="AlphaFoldDB" id="A0A1Z1W878"/>
<evidence type="ECO:0008006" key="6">
    <source>
        <dbReference type="Google" id="ProtNLM"/>
    </source>
</evidence>
<evidence type="ECO:0000313" key="4">
    <source>
        <dbReference type="EMBL" id="ARX82579.1"/>
    </source>
</evidence>
<gene>
    <name evidence="4" type="ORF">SMD44_01992</name>
</gene>
<feature type="compositionally biased region" description="Low complexity" evidence="1">
    <location>
        <begin position="184"/>
        <end position="199"/>
    </location>
</feature>
<feature type="region of interest" description="Disordered" evidence="1">
    <location>
        <begin position="20"/>
        <end position="61"/>
    </location>
</feature>
<feature type="compositionally biased region" description="Low complexity" evidence="1">
    <location>
        <begin position="20"/>
        <end position="49"/>
    </location>
</feature>
<evidence type="ECO:0000256" key="1">
    <source>
        <dbReference type="SAM" id="MobiDB-lite"/>
    </source>
</evidence>
<keyword evidence="2" id="KW-1133">Transmembrane helix</keyword>
<protein>
    <recommendedName>
        <fullName evidence="6">Integral membrane protein</fullName>
    </recommendedName>
</protein>
<keyword evidence="2" id="KW-0472">Membrane</keyword>
<dbReference type="RefSeq" id="WP_087883555.1">
    <property type="nucleotide sequence ID" value="NZ_CP021748.1"/>
</dbReference>
<feature type="signal peptide" evidence="3">
    <location>
        <begin position="1"/>
        <end position="19"/>
    </location>
</feature>
<dbReference type="KEGG" id="salf:SMD44_01992"/>
<evidence type="ECO:0000313" key="5">
    <source>
        <dbReference type="Proteomes" id="UP000195880"/>
    </source>
</evidence>
<name>A0A1Z1W878_9ACTN</name>
<evidence type="ECO:0000256" key="3">
    <source>
        <dbReference type="SAM" id="SignalP"/>
    </source>
</evidence>
<sequence>MWVVMMARWLWHHLTAAQAAAPDGSSGSPGSPGAPGVPAPAGADGAGEADPPPGQDLTAPAAPTHVNDLIREGMKDPDFARELDRLLDHEHRRSLHSQELQTLSFLAKTGCVSLCLAVVVVTIAPAVIIGRSVVAHYDISPWHFAVVLSGVCGLLTAAVGWVVRTLRRGRRQDPAAPAEPRPPADGASADGPAPRAGAG</sequence>